<dbReference type="Proteomes" id="UP001174136">
    <property type="component" value="Unassembled WGS sequence"/>
</dbReference>
<keyword evidence="2" id="KW-1185">Reference proteome</keyword>
<name>A0AA47N0A4_MERPO</name>
<sequence length="275" mass="30480">MLIGGSFSPSGARHRVRCRRTAQWLSFCVSCSYYWTQASTLKVYAAAISAGHAREDNQIVGSHYLVSQFLKGAQRHRPSRVTVVPSWDLTLVLRSVCWPPFEPIGEAELQWLSAKTAFLLAITTAKRVDELHTPSVNQMFMRWYPDGLGVTLLPNPSFLPKRVPPSQKVNGGGNSRIVDIVRQSSFALLRHLRLMWGLRPFFVNLTNCLFAMGVVGKCVHVVGSLERGLPAGHLCCSDLGILMYLCLPLLRQCACSTCCGNGCPTNSFHALMRTK</sequence>
<dbReference type="EMBL" id="JAOPHQ010001706">
    <property type="protein sequence ID" value="KAK0150008.1"/>
    <property type="molecule type" value="Genomic_DNA"/>
</dbReference>
<evidence type="ECO:0000313" key="2">
    <source>
        <dbReference type="Proteomes" id="UP001174136"/>
    </source>
</evidence>
<comment type="caution">
    <text evidence="1">The sequence shown here is derived from an EMBL/GenBank/DDBJ whole genome shotgun (WGS) entry which is preliminary data.</text>
</comment>
<dbReference type="AlphaFoldDB" id="A0AA47N0A4"/>
<evidence type="ECO:0000313" key="1">
    <source>
        <dbReference type="EMBL" id="KAK0150008.1"/>
    </source>
</evidence>
<organism evidence="1 2">
    <name type="scientific">Merluccius polli</name>
    <name type="common">Benguela hake</name>
    <name type="synonym">Merluccius cadenati</name>
    <dbReference type="NCBI Taxonomy" id="89951"/>
    <lineage>
        <taxon>Eukaryota</taxon>
        <taxon>Metazoa</taxon>
        <taxon>Chordata</taxon>
        <taxon>Craniata</taxon>
        <taxon>Vertebrata</taxon>
        <taxon>Euteleostomi</taxon>
        <taxon>Actinopterygii</taxon>
        <taxon>Neopterygii</taxon>
        <taxon>Teleostei</taxon>
        <taxon>Neoteleostei</taxon>
        <taxon>Acanthomorphata</taxon>
        <taxon>Zeiogadaria</taxon>
        <taxon>Gadariae</taxon>
        <taxon>Gadiformes</taxon>
        <taxon>Gadoidei</taxon>
        <taxon>Merlucciidae</taxon>
        <taxon>Merluccius</taxon>
    </lineage>
</organism>
<reference evidence="1" key="1">
    <citation type="journal article" date="2023" name="Front. Mar. Sci.">
        <title>A new Merluccius polli reference genome to investigate the effects of global change in West African waters.</title>
        <authorList>
            <person name="Mateo J.L."/>
            <person name="Blanco-Fernandez C."/>
            <person name="Garcia-Vazquez E."/>
            <person name="Machado-Schiaffino G."/>
        </authorList>
    </citation>
    <scope>NUCLEOTIDE SEQUENCE</scope>
    <source>
        <strain evidence="1">C29</strain>
        <tissue evidence="1">Fin</tissue>
    </source>
</reference>
<proteinExistence type="predicted"/>
<gene>
    <name evidence="1" type="ORF">N1851_009243</name>
</gene>
<dbReference type="PANTHER" id="PTHR35617">
    <property type="entry name" value="PHAGE_INTEGRASE DOMAIN-CONTAINING PROTEIN"/>
    <property type="match status" value="1"/>
</dbReference>
<dbReference type="PANTHER" id="PTHR35617:SF3">
    <property type="entry name" value="CORE-BINDING (CB) DOMAIN-CONTAINING PROTEIN"/>
    <property type="match status" value="1"/>
</dbReference>
<accession>A0AA47N0A4</accession>
<protein>
    <submittedName>
        <fullName evidence="1">Uncharacterized protein</fullName>
    </submittedName>
</protein>